<dbReference type="AlphaFoldDB" id="A0A4C1VAF0"/>
<dbReference type="EMBL" id="BGZK01000308">
    <property type="protein sequence ID" value="GBP35761.1"/>
    <property type="molecule type" value="Genomic_DNA"/>
</dbReference>
<feature type="compositionally biased region" description="Basic and acidic residues" evidence="1">
    <location>
        <begin position="1"/>
        <end position="18"/>
    </location>
</feature>
<sequence>MVSPPKSERDRHKGEGTRPFHSSTVSPPKSERDRDANVLQVIAADRRRRKEANSLMSLRCRQTCRHDSGARAPAAPTSPFTPVLSWTWLINVHYYECGLFFSSILDDSSRS</sequence>
<organism evidence="2 3">
    <name type="scientific">Eumeta variegata</name>
    <name type="common">Bagworm moth</name>
    <name type="synonym">Eumeta japonica</name>
    <dbReference type="NCBI Taxonomy" id="151549"/>
    <lineage>
        <taxon>Eukaryota</taxon>
        <taxon>Metazoa</taxon>
        <taxon>Ecdysozoa</taxon>
        <taxon>Arthropoda</taxon>
        <taxon>Hexapoda</taxon>
        <taxon>Insecta</taxon>
        <taxon>Pterygota</taxon>
        <taxon>Neoptera</taxon>
        <taxon>Endopterygota</taxon>
        <taxon>Lepidoptera</taxon>
        <taxon>Glossata</taxon>
        <taxon>Ditrysia</taxon>
        <taxon>Tineoidea</taxon>
        <taxon>Psychidae</taxon>
        <taxon>Oiketicinae</taxon>
        <taxon>Eumeta</taxon>
    </lineage>
</organism>
<accession>A0A4C1VAF0</accession>
<evidence type="ECO:0000256" key="1">
    <source>
        <dbReference type="SAM" id="MobiDB-lite"/>
    </source>
</evidence>
<reference evidence="2 3" key="1">
    <citation type="journal article" date="2019" name="Commun. Biol.">
        <title>The bagworm genome reveals a unique fibroin gene that provides high tensile strength.</title>
        <authorList>
            <person name="Kono N."/>
            <person name="Nakamura H."/>
            <person name="Ohtoshi R."/>
            <person name="Tomita M."/>
            <person name="Numata K."/>
            <person name="Arakawa K."/>
        </authorList>
    </citation>
    <scope>NUCLEOTIDE SEQUENCE [LARGE SCALE GENOMIC DNA]</scope>
</reference>
<gene>
    <name evidence="2" type="ORF">EVAR_82696_1</name>
</gene>
<evidence type="ECO:0000313" key="2">
    <source>
        <dbReference type="EMBL" id="GBP35761.1"/>
    </source>
</evidence>
<evidence type="ECO:0000313" key="3">
    <source>
        <dbReference type="Proteomes" id="UP000299102"/>
    </source>
</evidence>
<name>A0A4C1VAF0_EUMVA</name>
<protein>
    <submittedName>
        <fullName evidence="2">Uncharacterized protein</fullName>
    </submittedName>
</protein>
<keyword evidence="3" id="KW-1185">Reference proteome</keyword>
<feature type="region of interest" description="Disordered" evidence="1">
    <location>
        <begin position="1"/>
        <end position="36"/>
    </location>
</feature>
<comment type="caution">
    <text evidence="2">The sequence shown here is derived from an EMBL/GenBank/DDBJ whole genome shotgun (WGS) entry which is preliminary data.</text>
</comment>
<dbReference type="Proteomes" id="UP000299102">
    <property type="component" value="Unassembled WGS sequence"/>
</dbReference>
<proteinExistence type="predicted"/>